<keyword evidence="2" id="KW-1185">Reference proteome</keyword>
<dbReference type="InterPro" id="IPR015897">
    <property type="entry name" value="CHK_kinase-like"/>
</dbReference>
<evidence type="ECO:0000313" key="2">
    <source>
        <dbReference type="Proteomes" id="UP000829291"/>
    </source>
</evidence>
<name>A0A6J0BLH8_NEOLC</name>
<dbReference type="GeneID" id="107221143"/>
<gene>
    <name evidence="3" type="primary">LOC107221143</name>
</gene>
<dbReference type="OrthoDB" id="191037at2759"/>
<dbReference type="InterPro" id="IPR011009">
    <property type="entry name" value="Kinase-like_dom_sf"/>
</dbReference>
<dbReference type="RefSeq" id="XP_015515526.1">
    <property type="nucleotide sequence ID" value="XM_015660040.2"/>
</dbReference>
<protein>
    <submittedName>
        <fullName evidence="3">Uncharacterized protein LOC107221143</fullName>
    </submittedName>
</protein>
<dbReference type="SUPFAM" id="SSF56112">
    <property type="entry name" value="Protein kinase-like (PK-like)"/>
    <property type="match status" value="1"/>
</dbReference>
<evidence type="ECO:0000259" key="1">
    <source>
        <dbReference type="SMART" id="SM00587"/>
    </source>
</evidence>
<dbReference type="PANTHER" id="PTHR11012">
    <property type="entry name" value="PROTEIN KINASE-LIKE DOMAIN-CONTAINING"/>
    <property type="match status" value="1"/>
</dbReference>
<dbReference type="InParanoid" id="A0A6J0BLH8"/>
<dbReference type="KEGG" id="nlo:107221143"/>
<dbReference type="PANTHER" id="PTHR11012:SF55">
    <property type="entry name" value="BHLH DOMAIN-CONTAINING PROTEIN"/>
    <property type="match status" value="1"/>
</dbReference>
<feature type="domain" description="CHK kinase-like" evidence="1">
    <location>
        <begin position="150"/>
        <end position="338"/>
    </location>
</feature>
<dbReference type="Proteomes" id="UP000829291">
    <property type="component" value="Chromosome 6"/>
</dbReference>
<organism evidence="3">
    <name type="scientific">Neodiprion lecontei</name>
    <name type="common">Redheaded pine sawfly</name>
    <dbReference type="NCBI Taxonomy" id="441921"/>
    <lineage>
        <taxon>Eukaryota</taxon>
        <taxon>Metazoa</taxon>
        <taxon>Ecdysozoa</taxon>
        <taxon>Arthropoda</taxon>
        <taxon>Hexapoda</taxon>
        <taxon>Insecta</taxon>
        <taxon>Pterygota</taxon>
        <taxon>Neoptera</taxon>
        <taxon>Endopterygota</taxon>
        <taxon>Hymenoptera</taxon>
        <taxon>Tenthredinoidea</taxon>
        <taxon>Diprionidae</taxon>
        <taxon>Diprioninae</taxon>
        <taxon>Neodiprion</taxon>
    </lineage>
</organism>
<dbReference type="SMART" id="SM00587">
    <property type="entry name" value="CHK"/>
    <property type="match status" value="1"/>
</dbReference>
<proteinExistence type="predicted"/>
<accession>A0A6J0BLH8</accession>
<dbReference type="AlphaFoldDB" id="A0A6J0BLH8"/>
<dbReference type="Gene3D" id="3.90.1200.10">
    <property type="match status" value="1"/>
</dbReference>
<dbReference type="InterPro" id="IPR004119">
    <property type="entry name" value="EcKL"/>
</dbReference>
<dbReference type="Pfam" id="PF02958">
    <property type="entry name" value="EcKL"/>
    <property type="match status" value="1"/>
</dbReference>
<reference evidence="3" key="1">
    <citation type="submission" date="2025-08" db="UniProtKB">
        <authorList>
            <consortium name="RefSeq"/>
        </authorList>
    </citation>
    <scope>IDENTIFICATION</scope>
    <source>
        <tissue evidence="3">Thorax and Abdomen</tissue>
    </source>
</reference>
<sequence length="415" mass="47335">MKDELAQLSQGKIDVVLRDLDVLLRKKFGDSLTVDHFTTSSLIPPGENYGSSMLKVEAIVRRDGPGSEQEKLSLVAKMIPPTEFQMMMFDSPFTFRKEISMFKVIGPAYQALERECGIPESEVLDILPNFYGGRLSLNETEDTFDHDAVILMENLKAKNYACLDRMVGVDLPHAKFLVEALARFHAVGVAMKLKKPELFKMFRAHAKSMTIKNDGFDDIIKSMLTALKKASDVLPEIGKAEKALLNAKVDLDWLKEPVEPWGAIAHMDLWVNNVMFRDDANGNPEDVKFVDFQNYLYLNPMRDLVFFIITSCEKEVQDTRMRDLVDLYYKKFISHLARLECDVTSFSREAFDEQLEEAGKIEYLHCLFMTKIVTADTEKNPSAADFKDVFGTKITDECGKRMAEITLKFAKEKWI</sequence>
<evidence type="ECO:0000313" key="3">
    <source>
        <dbReference type="RefSeq" id="XP_015515526.1"/>
    </source>
</evidence>